<evidence type="ECO:0000256" key="5">
    <source>
        <dbReference type="ARBA" id="ARBA00022989"/>
    </source>
</evidence>
<feature type="transmembrane region" description="Helical" evidence="7">
    <location>
        <begin position="164"/>
        <end position="182"/>
    </location>
</feature>
<keyword evidence="5 7" id="KW-1133">Transmembrane helix</keyword>
<feature type="transmembrane region" description="Helical" evidence="7">
    <location>
        <begin position="531"/>
        <end position="549"/>
    </location>
</feature>
<dbReference type="InterPro" id="IPR006726">
    <property type="entry name" value="PHBA_efflux_AaeB/fusaric-R"/>
</dbReference>
<evidence type="ECO:0000256" key="4">
    <source>
        <dbReference type="ARBA" id="ARBA00022692"/>
    </source>
</evidence>
<keyword evidence="2" id="KW-0813">Transport</keyword>
<comment type="subcellular location">
    <subcellularLocation>
        <location evidence="1">Cell membrane</location>
        <topology evidence="1">Multi-pass membrane protein</topology>
    </subcellularLocation>
</comment>
<organism evidence="8 9">
    <name type="scientific">Paraburkholderia elongata</name>
    <dbReference type="NCBI Taxonomy" id="2675747"/>
    <lineage>
        <taxon>Bacteria</taxon>
        <taxon>Pseudomonadati</taxon>
        <taxon>Pseudomonadota</taxon>
        <taxon>Betaproteobacteria</taxon>
        <taxon>Burkholderiales</taxon>
        <taxon>Burkholderiaceae</taxon>
        <taxon>Paraburkholderia</taxon>
    </lineage>
</organism>
<evidence type="ECO:0000313" key="9">
    <source>
        <dbReference type="Proteomes" id="UP000655523"/>
    </source>
</evidence>
<feature type="transmembrane region" description="Helical" evidence="7">
    <location>
        <begin position="189"/>
        <end position="207"/>
    </location>
</feature>
<feature type="transmembrane region" description="Helical" evidence="7">
    <location>
        <begin position="586"/>
        <end position="607"/>
    </location>
</feature>
<gene>
    <name evidence="8" type="ORF">GNZ13_10315</name>
</gene>
<dbReference type="Proteomes" id="UP000655523">
    <property type="component" value="Unassembled WGS sequence"/>
</dbReference>
<comment type="caution">
    <text evidence="8">The sequence shown here is derived from an EMBL/GenBank/DDBJ whole genome shotgun (WGS) entry which is preliminary data.</text>
</comment>
<protein>
    <submittedName>
        <fullName evidence="8">FUSC family protein</fullName>
    </submittedName>
</protein>
<evidence type="ECO:0000256" key="3">
    <source>
        <dbReference type="ARBA" id="ARBA00022475"/>
    </source>
</evidence>
<feature type="transmembrane region" description="Helical" evidence="7">
    <location>
        <begin position="219"/>
        <end position="238"/>
    </location>
</feature>
<keyword evidence="4 7" id="KW-0812">Transmembrane</keyword>
<feature type="transmembrane region" description="Helical" evidence="7">
    <location>
        <begin position="506"/>
        <end position="525"/>
    </location>
</feature>
<keyword evidence="3" id="KW-1003">Cell membrane</keyword>
<evidence type="ECO:0000256" key="1">
    <source>
        <dbReference type="ARBA" id="ARBA00004651"/>
    </source>
</evidence>
<accession>A0A972NLA9</accession>
<dbReference type="GO" id="GO:0005886">
    <property type="term" value="C:plasma membrane"/>
    <property type="evidence" value="ECO:0007669"/>
    <property type="project" value="UniProtKB-SubCell"/>
</dbReference>
<dbReference type="AlphaFoldDB" id="A0A972NLA9"/>
<feature type="transmembrane region" description="Helical" evidence="7">
    <location>
        <begin position="556"/>
        <end position="574"/>
    </location>
</feature>
<name>A0A972NLA9_9BURK</name>
<sequence>MRLPRLHKKKPPKGLRRFQIQRGAPGAGMPDSAFERFGDSRNEASYDRSFLGGRGGCPMNARRLPPSGEGLAAAAREALLGWARGDGLSWLHIFKTVAAALLVMGLSMRLDLPSPRTAMVTVFIVMQPQTGMVLAKSFYRFAGTVVGAVVTLAITAVFGQVPELFLLSIAIWIGFCTFGAALNRNFRSYGFVLSGYTTALIGIPALAHPDGVFLAATTRLSELSMGILCSALVSSLVFPRRVADTLRDVVRGRYTRFTQLVTDTFAGASQPENARDLHTRFAADVVALEALSSVAVFEDWGSRRRAGRVAQLNTEFMNVSTRFRALHHWLGRLRTEGGTAAVAAIESCLRDVPPLLVKPDNEPVRSAADAAHAEAQLRAFREVLHARLGLARAQFVDLPDASRLEFDIAAELLERFVVEMHAYTETYSSLSADSDKRELMTGRFVSKTNLEAATVSGFRAAAALLLSAALWYETAWTSGPGAVLNTAVNSALVGTMPQPSVAARQMARGTLVAAIVAIVMLFGVYPRIDGYVLLCLVLAPALIFGVYMTTRPGGMGFGLGYCISFCVLAGPDNMMNYNVVGALNDALGLVISMTIVTVASAVIFPPARPWLRKRLLRDLLDQVVVACSRRLPRARLQLESHTRDLAHQLTGLSPDDPEFQATAASWMFTVLDVGHAVIELRNGLAALPKGWNDAEGVCRCVVDGIALLFDSPTAAHLAAAREAVDRAVSVVRDASRTKRASRGARAKFERMSGYLHFIRVTLAGLPTPDNTDPQEWLQAFLARH</sequence>
<proteinExistence type="predicted"/>
<feature type="transmembrane region" description="Helical" evidence="7">
    <location>
        <begin position="138"/>
        <end position="158"/>
    </location>
</feature>
<evidence type="ECO:0000313" key="8">
    <source>
        <dbReference type="EMBL" id="NPT54997.1"/>
    </source>
</evidence>
<dbReference type="GO" id="GO:0022857">
    <property type="term" value="F:transmembrane transporter activity"/>
    <property type="evidence" value="ECO:0007669"/>
    <property type="project" value="InterPro"/>
</dbReference>
<keyword evidence="9" id="KW-1185">Reference proteome</keyword>
<reference evidence="8 9" key="1">
    <citation type="submission" date="2019-11" db="EMBL/GenBank/DDBJ databases">
        <title>Metabolism of dissolved organic matter in forest soils.</title>
        <authorList>
            <person name="Cyle K.T."/>
            <person name="Wilhelm R.C."/>
            <person name="Martinez C.E."/>
        </authorList>
    </citation>
    <scope>NUCLEOTIDE SEQUENCE [LARGE SCALE GENOMIC DNA]</scope>
    <source>
        <strain evidence="8 9">5N</strain>
    </source>
</reference>
<keyword evidence="6 7" id="KW-0472">Membrane</keyword>
<evidence type="ECO:0000256" key="6">
    <source>
        <dbReference type="ARBA" id="ARBA00023136"/>
    </source>
</evidence>
<dbReference type="Pfam" id="PF04632">
    <property type="entry name" value="FUSC"/>
    <property type="match status" value="1"/>
</dbReference>
<dbReference type="PANTHER" id="PTHR30509">
    <property type="entry name" value="P-HYDROXYBENZOIC ACID EFFLUX PUMP SUBUNIT-RELATED"/>
    <property type="match status" value="1"/>
</dbReference>
<evidence type="ECO:0000256" key="7">
    <source>
        <dbReference type="SAM" id="Phobius"/>
    </source>
</evidence>
<evidence type="ECO:0000256" key="2">
    <source>
        <dbReference type="ARBA" id="ARBA00022448"/>
    </source>
</evidence>
<dbReference type="EMBL" id="WOEZ01000044">
    <property type="protein sequence ID" value="NPT54997.1"/>
    <property type="molecule type" value="Genomic_DNA"/>
</dbReference>
<dbReference type="PANTHER" id="PTHR30509:SF9">
    <property type="entry name" value="MULTIDRUG RESISTANCE PROTEIN MDTO"/>
    <property type="match status" value="1"/>
</dbReference>